<dbReference type="SUPFAM" id="SSF109755">
    <property type="entry name" value="PhoU-like"/>
    <property type="match status" value="1"/>
</dbReference>
<dbReference type="Proteomes" id="UP000295726">
    <property type="component" value="Unassembled WGS sequence"/>
</dbReference>
<name>A0A4R3KGL6_9FIRM</name>
<sequence length="206" mass="24430">MAKRKSPYFDDFNRMVECSCKAAEHLKKTLREFSPETFEEKCELMHQIENEEDDVKHEMMERLAKEFIPPIDREDIIDMSHHLDNVTDKIEEIVMRMHMYNVQTLRTDANTYADIIVKMCDKLKIAVEEFPNFHKSTTLKEKIIEINTIEEEGDRLYMTAVRELFEQESDPMQIFAWSKIFDLMEDCCDACEHVANVMEMVIMKNG</sequence>
<organism evidence="2 3">
    <name type="scientific">Muricomes intestini</name>
    <dbReference type="NCBI Taxonomy" id="1796634"/>
    <lineage>
        <taxon>Bacteria</taxon>
        <taxon>Bacillati</taxon>
        <taxon>Bacillota</taxon>
        <taxon>Clostridia</taxon>
        <taxon>Lachnospirales</taxon>
        <taxon>Lachnospiraceae</taxon>
        <taxon>Muricomes</taxon>
    </lineage>
</organism>
<proteinExistence type="inferred from homology"/>
<evidence type="ECO:0000313" key="3">
    <source>
        <dbReference type="Proteomes" id="UP000295726"/>
    </source>
</evidence>
<dbReference type="Gene3D" id="1.20.58.220">
    <property type="entry name" value="Phosphate transport system protein phou homolog 2, domain 2"/>
    <property type="match status" value="1"/>
</dbReference>
<evidence type="ECO:0000313" key="2">
    <source>
        <dbReference type="EMBL" id="TCS82380.1"/>
    </source>
</evidence>
<dbReference type="Pfam" id="PF01865">
    <property type="entry name" value="PhoU_div"/>
    <property type="match status" value="1"/>
</dbReference>
<dbReference type="OrthoDB" id="9797568at2"/>
<dbReference type="PANTHER" id="PTHR37298:SF1">
    <property type="entry name" value="UPF0111 PROTEIN YKAA"/>
    <property type="match status" value="1"/>
</dbReference>
<comment type="caution">
    <text evidence="2">The sequence shown here is derived from an EMBL/GenBank/DDBJ whole genome shotgun (WGS) entry which is preliminary data.</text>
</comment>
<dbReference type="InterPro" id="IPR038078">
    <property type="entry name" value="PhoU-like_sf"/>
</dbReference>
<evidence type="ECO:0008006" key="4">
    <source>
        <dbReference type="Google" id="ProtNLM"/>
    </source>
</evidence>
<accession>A0A4R3KGL6</accession>
<comment type="similarity">
    <text evidence="1">Belongs to the UPF0111 family.</text>
</comment>
<keyword evidence="3" id="KW-1185">Reference proteome</keyword>
<reference evidence="2 3" key="1">
    <citation type="submission" date="2019-03" db="EMBL/GenBank/DDBJ databases">
        <title>Genomic Encyclopedia of Type Strains, Phase IV (KMG-IV): sequencing the most valuable type-strain genomes for metagenomic binning, comparative biology and taxonomic classification.</title>
        <authorList>
            <person name="Goeker M."/>
        </authorList>
    </citation>
    <scope>NUCLEOTIDE SEQUENCE [LARGE SCALE GENOMIC DNA]</scope>
    <source>
        <strain evidence="2 3">DSM 29489</strain>
    </source>
</reference>
<evidence type="ECO:0000256" key="1">
    <source>
        <dbReference type="ARBA" id="ARBA00008591"/>
    </source>
</evidence>
<protein>
    <recommendedName>
        <fullName evidence="4">Phosphate transport regulator</fullName>
    </recommendedName>
</protein>
<dbReference type="PANTHER" id="PTHR37298">
    <property type="entry name" value="UPF0111 PROTEIN YKAA"/>
    <property type="match status" value="1"/>
</dbReference>
<gene>
    <name evidence="2" type="ORF">EDD59_102250</name>
</gene>
<dbReference type="InterPro" id="IPR052912">
    <property type="entry name" value="UPF0111_domain"/>
</dbReference>
<dbReference type="InterPro" id="IPR018445">
    <property type="entry name" value="Put_Phosphate_transp_reg"/>
</dbReference>
<dbReference type="AlphaFoldDB" id="A0A4R3KGL6"/>
<dbReference type="EMBL" id="SLZZ01000002">
    <property type="protein sequence ID" value="TCS82380.1"/>
    <property type="molecule type" value="Genomic_DNA"/>
</dbReference>
<dbReference type="RefSeq" id="WP_132378673.1">
    <property type="nucleotide sequence ID" value="NZ_SLZZ01000002.1"/>
</dbReference>